<accession>A0A1B2DKL4</accession>
<proteinExistence type="predicted"/>
<gene>
    <name evidence="2" type="ORF">BBD42_18595</name>
</gene>
<dbReference type="AlphaFoldDB" id="A0A1B2DKL4"/>
<protein>
    <submittedName>
        <fullName evidence="2">Spore maturation protein cgeB</fullName>
    </submittedName>
</protein>
<dbReference type="EMBL" id="CP016808">
    <property type="protein sequence ID" value="ANY68260.1"/>
    <property type="molecule type" value="Genomic_DNA"/>
</dbReference>
<dbReference type="RefSeq" id="WP_099519410.1">
    <property type="nucleotide sequence ID" value="NZ_CP016808.1"/>
</dbReference>
<dbReference type="InterPro" id="IPR055259">
    <property type="entry name" value="YkvP/CgeB_Glyco_trans-like"/>
</dbReference>
<sequence length="373" mass="42108">MAKRSALRQRQVPPTEVELGRAAGYHAGWGDGYWIGQCESVISRIPPVVGVWPVHVMYVSTGKGFPYSPLDEAVAATLSGMVAQLTVVKTGEPVAEIAAQVRPDYVIVLDGLQFDIAQIDAMRALGIRTAIWFTDDPYYADITTTLAPHYDTVFTLDRNCVALYQERGCANVHYLPFCVMPAQFRPMNPQRSKRKEISFIGSGYLNRVQYFNEAASYLATKDTLISGIWWDRLENFDRLRSKINLGEWMTPQDTALAYNASKIVINMHRAYDDALFNSNSLGIMASSPNPRTFEISACAVLQLTDVREDLASFYTPGLEIVTYESPQEMVEKLDYYLNHENERKEIAIRGMHRTLSEHTYAHRLHAMLSILFS</sequence>
<dbReference type="Pfam" id="PF13524">
    <property type="entry name" value="Glyco_trans_1_2"/>
    <property type="match status" value="1"/>
</dbReference>
<evidence type="ECO:0000313" key="2">
    <source>
        <dbReference type="EMBL" id="ANY68260.1"/>
    </source>
</evidence>
<evidence type="ECO:0000259" key="1">
    <source>
        <dbReference type="Pfam" id="PF13524"/>
    </source>
</evidence>
<organism evidence="2">
    <name type="scientific">Paenibacillus sp. BIHB 4019</name>
    <dbReference type="NCBI Taxonomy" id="1870819"/>
    <lineage>
        <taxon>Bacteria</taxon>
        <taxon>Bacillati</taxon>
        <taxon>Bacillota</taxon>
        <taxon>Bacilli</taxon>
        <taxon>Bacillales</taxon>
        <taxon>Paenibacillaceae</taxon>
        <taxon>Paenibacillus</taxon>
    </lineage>
</organism>
<feature type="domain" description="Spore protein YkvP/CgeB glycosyl transferase-like" evidence="1">
    <location>
        <begin position="222"/>
        <end position="368"/>
    </location>
</feature>
<name>A0A1B2DKL4_9BACL</name>
<reference evidence="2" key="1">
    <citation type="submission" date="2016-08" db="EMBL/GenBank/DDBJ databases">
        <title>Complete Genome Seqeunce of Paenibacillus sp. BIHB 4019 from tea rhizoplane.</title>
        <authorList>
            <person name="Thakur R."/>
            <person name="Swarnkar M.K."/>
            <person name="Gulati A."/>
        </authorList>
    </citation>
    <scope>NUCLEOTIDE SEQUENCE [LARGE SCALE GENOMIC DNA]</scope>
    <source>
        <strain evidence="2">BIHB4019</strain>
    </source>
</reference>